<gene>
    <name evidence="1" type="ORF">MNBD_NITROSPINAE03-125</name>
</gene>
<accession>A0A3B1CLV3</accession>
<organism evidence="1">
    <name type="scientific">hydrothermal vent metagenome</name>
    <dbReference type="NCBI Taxonomy" id="652676"/>
    <lineage>
        <taxon>unclassified sequences</taxon>
        <taxon>metagenomes</taxon>
        <taxon>ecological metagenomes</taxon>
    </lineage>
</organism>
<name>A0A3B1CLV3_9ZZZZ</name>
<sequence length="279" mass="31322">MSQYILLPRLEVKNANAQPAWWIIGPPPMTAYAGFAQALALSVCLDIDDRKGALYEGIAVVHHDIKFLGEISYQYGKTTLHPHQYRSASFIDADDYLSPRGKGEKKRPVLSSQPTARCHMAVSLIIRFDDDTVFNTDKVSSFLRGGRLAGGTIVDHGEIKSFKDDIGIDKVKKAVGSGYSIVERQDLMVMQGDDNDMLDVVLRMTRSENRDANPWLMPTTLGYVEITERRHRKNVRGGFLHAYAEPLVGLVQYKSIRDVGLKFWSYTHPKPNVHTVSTN</sequence>
<dbReference type="InterPro" id="IPR013398">
    <property type="entry name" value="CRISPR-assoc_prot_Csy2"/>
</dbReference>
<dbReference type="EMBL" id="UOGB01000278">
    <property type="protein sequence ID" value="VAX23620.1"/>
    <property type="molecule type" value="Genomic_DNA"/>
</dbReference>
<dbReference type="Pfam" id="PF09614">
    <property type="entry name" value="Cas_Csy2"/>
    <property type="match status" value="1"/>
</dbReference>
<protein>
    <recommendedName>
        <fullName evidence="2">CRISPR-associated protein, Csy2 family</fullName>
    </recommendedName>
</protein>
<evidence type="ECO:0008006" key="2">
    <source>
        <dbReference type="Google" id="ProtNLM"/>
    </source>
</evidence>
<proteinExistence type="predicted"/>
<dbReference type="AlphaFoldDB" id="A0A3B1CLV3"/>
<evidence type="ECO:0000313" key="1">
    <source>
        <dbReference type="EMBL" id="VAX23620.1"/>
    </source>
</evidence>
<reference evidence="1" key="1">
    <citation type="submission" date="2018-06" db="EMBL/GenBank/DDBJ databases">
        <authorList>
            <person name="Zhirakovskaya E."/>
        </authorList>
    </citation>
    <scope>NUCLEOTIDE SEQUENCE</scope>
</reference>